<accession>A0A127AWA1</accession>
<proteinExistence type="predicted"/>
<evidence type="ECO:0000313" key="1">
    <source>
        <dbReference type="EMBL" id="AMM44969.1"/>
    </source>
</evidence>
<dbReference type="Proteomes" id="UP000203261">
    <property type="component" value="Segment"/>
</dbReference>
<protein>
    <submittedName>
        <fullName evidence="1">Uncharacterized protein</fullName>
    </submittedName>
</protein>
<gene>
    <name evidence="1" type="ORF">SP15_171</name>
</gene>
<dbReference type="GeneID" id="29125338"/>
<dbReference type="EMBL" id="KT624200">
    <property type="protein sequence ID" value="AMM44969.1"/>
    <property type="molecule type" value="Genomic_DNA"/>
</dbReference>
<organism evidence="1 2">
    <name type="scientific">Bacillus phage SP-15</name>
    <dbReference type="NCBI Taxonomy" id="1792032"/>
    <lineage>
        <taxon>Viruses</taxon>
        <taxon>Duplodnaviria</taxon>
        <taxon>Heunggongvirae</taxon>
        <taxon>Uroviricota</taxon>
        <taxon>Caudoviricetes</taxon>
        <taxon>Thornevirus</taxon>
        <taxon>Thornevirus SP15</taxon>
    </lineage>
</organism>
<sequence>MTRVVETWETNLGKVFEHPTFYFAWDTEIPETFDFHHMKLSSKPSQAQYRGTKILKISSEHLDPDKIHPVSSDQLRWFLGSDIEYSGSIPSELVSEHKRLLNGPDLVLDLSKAYVKVDPSVASDLKCIVIPTGSHKDVIISFWGGVVQSLKVGVGHSYIAYSISERLPAIHTQGYNVLWDEITTPIFLSWLLPTFESKVHTEQFQKILAYAFLENDIKFEPKIKNKIPYALFEEVIDRYLKARI</sequence>
<reference evidence="1 2" key="1">
    <citation type="submission" date="2015-08" db="EMBL/GenBank/DDBJ databases">
        <authorList>
            <person name="Babu N.S."/>
            <person name="Beckwith C.J."/>
            <person name="Beseler K.G."/>
            <person name="Brison A."/>
            <person name="Carone J.V."/>
            <person name="Caskin T.P."/>
            <person name="Diamond M."/>
            <person name="Durham M.E."/>
            <person name="Foxe J.M."/>
            <person name="Go M."/>
            <person name="Henderson B.A."/>
            <person name="Jones I.B."/>
            <person name="McGettigan J.A."/>
            <person name="Micheletti S.J."/>
            <person name="Nasrallah M.E."/>
            <person name="Ortiz D."/>
            <person name="Piller C.R."/>
            <person name="Privatt S.R."/>
            <person name="Schneider S.L."/>
            <person name="Sharp S."/>
            <person name="Smith T.C."/>
            <person name="Stanton J.D."/>
            <person name="Ullery H.E."/>
            <person name="Wilson R.J."/>
            <person name="Serrano M.G."/>
            <person name="Buck G."/>
            <person name="Lee V."/>
            <person name="Wang Y."/>
            <person name="Carvalho R."/>
            <person name="Voegtly L."/>
            <person name="Shi R."/>
            <person name="Duckworth R."/>
            <person name="Johnson A."/>
            <person name="Loviza R."/>
            <person name="Walstead R."/>
            <person name="Shah Z."/>
            <person name="Kiflezghi M."/>
            <person name="Wade K."/>
            <person name="Ball S.L."/>
            <person name="Bradley K.W."/>
            <person name="Asai D.J."/>
            <person name="Bowman C.A."/>
            <person name="Russell D.A."/>
            <person name="Pope W.H."/>
            <person name="Jacobs-Sera D."/>
            <person name="Hendrix R.W."/>
            <person name="Hatfull G.F."/>
        </authorList>
    </citation>
    <scope>NUCLEOTIDE SEQUENCE [LARGE SCALE GENOMIC DNA]</scope>
</reference>
<dbReference type="RefSeq" id="YP_009302558.1">
    <property type="nucleotide sequence ID" value="NC_031245.1"/>
</dbReference>
<evidence type="ECO:0000313" key="2">
    <source>
        <dbReference type="Proteomes" id="UP000203261"/>
    </source>
</evidence>
<dbReference type="KEGG" id="vg:29125338"/>
<name>A0A127AWA1_9CAUD</name>
<keyword evidence="2" id="KW-1185">Reference proteome</keyword>